<feature type="transmembrane region" description="Helical" evidence="13">
    <location>
        <begin position="21"/>
        <end position="41"/>
    </location>
</feature>
<feature type="domain" description="Cytochrome b561 bacterial/Ni-hydrogenase" evidence="14">
    <location>
        <begin position="18"/>
        <end position="182"/>
    </location>
</feature>
<evidence type="ECO:0000256" key="7">
    <source>
        <dbReference type="ARBA" id="ARBA00022723"/>
    </source>
</evidence>
<dbReference type="OrthoDB" id="9793784at2"/>
<dbReference type="RefSeq" id="WP_005457561.1">
    <property type="nucleotide sequence ID" value="NZ_CP040099.1"/>
</dbReference>
<evidence type="ECO:0000256" key="1">
    <source>
        <dbReference type="ARBA" id="ARBA00001970"/>
    </source>
</evidence>
<evidence type="ECO:0000256" key="10">
    <source>
        <dbReference type="ARBA" id="ARBA00023004"/>
    </source>
</evidence>
<dbReference type="GO" id="GO:0005886">
    <property type="term" value="C:plasma membrane"/>
    <property type="evidence" value="ECO:0007669"/>
    <property type="project" value="UniProtKB-SubCell"/>
</dbReference>
<sequence length="184" mass="20083">MSFTWRKKMDAKTNNAISKSMMFFHWVIGLGMIAVLISGLVMDDESNNLLFNAHMSFGLLVLALSVPRLVGRLIGGMPKPMTERSKFESIAAAVVMYSLLALTVVLPLSGIAVSVGEGYGLSLFGFELVSSGREIHMLKELGEGIHEFSGEALLPFLLVLHLGASFMHHFIKQDGTLLRMLGKA</sequence>
<keyword evidence="6 13" id="KW-0812">Transmembrane</keyword>
<keyword evidence="4" id="KW-1003">Cell membrane</keyword>
<comment type="cofactor">
    <cofactor evidence="1">
        <name>heme b</name>
        <dbReference type="ChEBI" id="CHEBI:60344"/>
    </cofactor>
</comment>
<comment type="subcellular location">
    <subcellularLocation>
        <location evidence="2">Cell membrane</location>
        <topology evidence="2">Multi-pass membrane protein</topology>
    </subcellularLocation>
</comment>
<dbReference type="InterPro" id="IPR052168">
    <property type="entry name" value="Cytochrome_b561_oxidase"/>
</dbReference>
<keyword evidence="3" id="KW-0813">Transport</keyword>
<evidence type="ECO:0000256" key="8">
    <source>
        <dbReference type="ARBA" id="ARBA00022982"/>
    </source>
</evidence>
<dbReference type="SUPFAM" id="SSF81342">
    <property type="entry name" value="Transmembrane di-heme cytochromes"/>
    <property type="match status" value="1"/>
</dbReference>
<evidence type="ECO:0000256" key="3">
    <source>
        <dbReference type="ARBA" id="ARBA00022448"/>
    </source>
</evidence>
<evidence type="ECO:0000259" key="14">
    <source>
        <dbReference type="Pfam" id="PF01292"/>
    </source>
</evidence>
<dbReference type="AlphaFoldDB" id="A0A0L8E864"/>
<keyword evidence="5" id="KW-0349">Heme</keyword>
<keyword evidence="7" id="KW-0479">Metal-binding</keyword>
<organism evidence="15 16">
    <name type="scientific">Vibrio parahaemolyticus</name>
    <dbReference type="NCBI Taxonomy" id="670"/>
    <lineage>
        <taxon>Bacteria</taxon>
        <taxon>Pseudomonadati</taxon>
        <taxon>Pseudomonadota</taxon>
        <taxon>Gammaproteobacteria</taxon>
        <taxon>Vibrionales</taxon>
        <taxon>Vibrionaceae</taxon>
        <taxon>Vibrio</taxon>
    </lineage>
</organism>
<dbReference type="Pfam" id="PF01292">
    <property type="entry name" value="Ni_hydr_CYTB"/>
    <property type="match status" value="1"/>
</dbReference>
<feature type="transmembrane region" description="Helical" evidence="13">
    <location>
        <begin position="53"/>
        <end position="70"/>
    </location>
</feature>
<dbReference type="EMBL" id="NIXT01001000">
    <property type="protein sequence ID" value="OXE31756.1"/>
    <property type="molecule type" value="Genomic_DNA"/>
</dbReference>
<evidence type="ECO:0000313" key="15">
    <source>
        <dbReference type="EMBL" id="OXE31756.1"/>
    </source>
</evidence>
<dbReference type="InterPro" id="IPR011577">
    <property type="entry name" value="Cyt_b561_bac/Ni-Hgenase"/>
</dbReference>
<comment type="similarity">
    <text evidence="12">Belongs to the cytochrome b561 family.</text>
</comment>
<dbReference type="PANTHER" id="PTHR30529:SF7">
    <property type="entry name" value="CYTOCHROME B561 BACTERIAL_NI-HYDROGENASE DOMAIN-CONTAINING PROTEIN"/>
    <property type="match status" value="1"/>
</dbReference>
<reference evidence="15 16" key="1">
    <citation type="journal article" date="2017" name="Appl. Environ. Microbiol.">
        <title>Parallel evolution of two clades of a major Atlantic endemic Vibrio parahaemolyticus pathogen lineage by independent acquisition of related pathogenicity islands.</title>
        <authorList>
            <person name="Xu F."/>
            <person name="Gonzalez-Escalona N."/>
            <person name="Drees K.P."/>
            <person name="Sebra R.P."/>
            <person name="Cooper V.S."/>
            <person name="Jones S.H."/>
            <person name="Whistler C.A."/>
        </authorList>
    </citation>
    <scope>NUCLEOTIDE SEQUENCE [LARGE SCALE GENOMIC DNA]</scope>
    <source>
        <strain evidence="15 16">MAVP-3</strain>
    </source>
</reference>
<keyword evidence="8" id="KW-0249">Electron transport</keyword>
<feature type="transmembrane region" description="Helical" evidence="13">
    <location>
        <begin position="90"/>
        <end position="113"/>
    </location>
</feature>
<keyword evidence="10" id="KW-0408">Iron</keyword>
<dbReference type="PANTHER" id="PTHR30529">
    <property type="entry name" value="CYTOCHROME B561"/>
    <property type="match status" value="1"/>
</dbReference>
<dbReference type="GO" id="GO:0046872">
    <property type="term" value="F:metal ion binding"/>
    <property type="evidence" value="ECO:0007669"/>
    <property type="project" value="UniProtKB-KW"/>
</dbReference>
<evidence type="ECO:0000256" key="2">
    <source>
        <dbReference type="ARBA" id="ARBA00004651"/>
    </source>
</evidence>
<evidence type="ECO:0000313" key="16">
    <source>
        <dbReference type="Proteomes" id="UP000214596"/>
    </source>
</evidence>
<dbReference type="GO" id="GO:0022904">
    <property type="term" value="P:respiratory electron transport chain"/>
    <property type="evidence" value="ECO:0007669"/>
    <property type="project" value="InterPro"/>
</dbReference>
<protein>
    <submittedName>
        <fullName evidence="15">Cytochrome b</fullName>
    </submittedName>
</protein>
<evidence type="ECO:0000256" key="4">
    <source>
        <dbReference type="ARBA" id="ARBA00022475"/>
    </source>
</evidence>
<evidence type="ECO:0000256" key="9">
    <source>
        <dbReference type="ARBA" id="ARBA00022989"/>
    </source>
</evidence>
<feature type="transmembrane region" description="Helical" evidence="13">
    <location>
        <begin position="152"/>
        <end position="171"/>
    </location>
</feature>
<name>A0A0L8E864_VIBPH</name>
<keyword evidence="11 13" id="KW-0472">Membrane</keyword>
<dbReference type="GO" id="GO:0009055">
    <property type="term" value="F:electron transfer activity"/>
    <property type="evidence" value="ECO:0007669"/>
    <property type="project" value="InterPro"/>
</dbReference>
<accession>A0A0L8E864</accession>
<keyword evidence="9 13" id="KW-1133">Transmembrane helix</keyword>
<evidence type="ECO:0000256" key="13">
    <source>
        <dbReference type="SAM" id="Phobius"/>
    </source>
</evidence>
<evidence type="ECO:0000256" key="12">
    <source>
        <dbReference type="ARBA" id="ARBA00037975"/>
    </source>
</evidence>
<evidence type="ECO:0000256" key="6">
    <source>
        <dbReference type="ARBA" id="ARBA00022692"/>
    </source>
</evidence>
<dbReference type="Proteomes" id="UP000214596">
    <property type="component" value="Unassembled WGS sequence"/>
</dbReference>
<evidence type="ECO:0000256" key="11">
    <source>
        <dbReference type="ARBA" id="ARBA00023136"/>
    </source>
</evidence>
<comment type="caution">
    <text evidence="15">The sequence shown here is derived from an EMBL/GenBank/DDBJ whole genome shotgun (WGS) entry which is preliminary data.</text>
</comment>
<dbReference type="OMA" id="PWHKSFG"/>
<dbReference type="InterPro" id="IPR016174">
    <property type="entry name" value="Di-haem_cyt_TM"/>
</dbReference>
<evidence type="ECO:0000256" key="5">
    <source>
        <dbReference type="ARBA" id="ARBA00022617"/>
    </source>
</evidence>
<proteinExistence type="inferred from homology"/>
<dbReference type="STRING" id="670.ACZ92_05545"/>
<dbReference type="GO" id="GO:0020037">
    <property type="term" value="F:heme binding"/>
    <property type="evidence" value="ECO:0007669"/>
    <property type="project" value="TreeGrafter"/>
</dbReference>
<gene>
    <name evidence="15" type="ORF">CA163_16230</name>
</gene>